<evidence type="ECO:0000313" key="2">
    <source>
        <dbReference type="EMBL" id="QNA46829.1"/>
    </source>
</evidence>
<keyword evidence="1" id="KW-0472">Membrane</keyword>
<feature type="transmembrane region" description="Helical" evidence="1">
    <location>
        <begin position="65"/>
        <end position="85"/>
    </location>
</feature>
<sequence length="92" mass="10440">MKLLLSILATWRLSHLLAEEDGPWDIIIRIRKKLGHGFFGTLLDCFYCLSIWIAIPFAVWMSNDWITGIIQWLAISGGACILFKATTKNNST</sequence>
<keyword evidence="3" id="KW-1185">Reference proteome</keyword>
<name>A0A7G5XMX6_9BACT</name>
<organism evidence="2 3">
    <name type="scientific">Lacibacter sediminis</name>
    <dbReference type="NCBI Taxonomy" id="2760713"/>
    <lineage>
        <taxon>Bacteria</taxon>
        <taxon>Pseudomonadati</taxon>
        <taxon>Bacteroidota</taxon>
        <taxon>Chitinophagia</taxon>
        <taxon>Chitinophagales</taxon>
        <taxon>Chitinophagaceae</taxon>
        <taxon>Lacibacter</taxon>
    </lineage>
</organism>
<dbReference type="AlphaFoldDB" id="A0A7G5XMX6"/>
<feature type="transmembrane region" description="Helical" evidence="1">
    <location>
        <begin position="34"/>
        <end position="58"/>
    </location>
</feature>
<proteinExistence type="predicted"/>
<dbReference type="KEGG" id="lacs:H4075_17690"/>
<gene>
    <name evidence="2" type="ORF">H4075_17690</name>
</gene>
<keyword evidence="1" id="KW-0812">Transmembrane</keyword>
<dbReference type="Proteomes" id="UP000515344">
    <property type="component" value="Chromosome"/>
</dbReference>
<evidence type="ECO:0000313" key="3">
    <source>
        <dbReference type="Proteomes" id="UP000515344"/>
    </source>
</evidence>
<accession>A0A7G5XMX6</accession>
<dbReference type="InterPro" id="IPR010773">
    <property type="entry name" value="Mycophage_PG1_Gp7"/>
</dbReference>
<protein>
    <submittedName>
        <fullName evidence="2">DUF1360 domain-containing protein</fullName>
    </submittedName>
</protein>
<evidence type="ECO:0000256" key="1">
    <source>
        <dbReference type="SAM" id="Phobius"/>
    </source>
</evidence>
<dbReference type="Pfam" id="PF07098">
    <property type="entry name" value="DUF1360"/>
    <property type="match status" value="1"/>
</dbReference>
<keyword evidence="1" id="KW-1133">Transmembrane helix</keyword>
<dbReference type="EMBL" id="CP060007">
    <property type="protein sequence ID" value="QNA46829.1"/>
    <property type="molecule type" value="Genomic_DNA"/>
</dbReference>
<reference evidence="3" key="1">
    <citation type="submission" date="2020-08" db="EMBL/GenBank/DDBJ databases">
        <title>Lacibacter sp. S13-6-6 genome sequencing.</title>
        <authorList>
            <person name="Jin L."/>
        </authorList>
    </citation>
    <scope>NUCLEOTIDE SEQUENCE [LARGE SCALE GENOMIC DNA]</scope>
    <source>
        <strain evidence="3">S13-6-6</strain>
    </source>
</reference>